<reference evidence="2 3" key="1">
    <citation type="submission" date="2018-09" db="EMBL/GenBank/DDBJ databases">
        <title>Genomic investigation of the strawberry pathogen Phytophthora fragariae indicates pathogenicity is determined by transcriptional variation in three key races.</title>
        <authorList>
            <person name="Adams T.M."/>
            <person name="Armitage A.D."/>
            <person name="Sobczyk M.K."/>
            <person name="Bates H.J."/>
            <person name="Dunwell J.M."/>
            <person name="Nellist C.F."/>
            <person name="Harrison R.J."/>
        </authorList>
    </citation>
    <scope>NUCLEOTIDE SEQUENCE [LARGE SCALE GENOMIC DNA]</scope>
    <source>
        <strain evidence="2 3">SCRP245</strain>
    </source>
</reference>
<gene>
    <name evidence="2" type="ORF">PF011_g29881</name>
</gene>
<sequence length="140" mass="15810">MATTQVDKAGLQSDHQGVILHLRSPSNPIRLHKEKRVFPVPNYARARADDTVLGELKALSDRLESGFTTALQAAKLWDQTKRRVAVGLLNAVRAAKKSKKKTYRKKIKRMYRRLDRTKELARAASQQANQTSSNFARPNS</sequence>
<name>A0A6A3GVS9_9STRA</name>
<dbReference type="Proteomes" id="UP000460718">
    <property type="component" value="Unassembled WGS sequence"/>
</dbReference>
<dbReference type="EMBL" id="QXFW01005748">
    <property type="protein sequence ID" value="KAE8961074.1"/>
    <property type="molecule type" value="Genomic_DNA"/>
</dbReference>
<evidence type="ECO:0000256" key="1">
    <source>
        <dbReference type="SAM" id="MobiDB-lite"/>
    </source>
</evidence>
<accession>A0A6A3GVS9</accession>
<proteinExistence type="predicted"/>
<evidence type="ECO:0000313" key="2">
    <source>
        <dbReference type="EMBL" id="KAE8961074.1"/>
    </source>
</evidence>
<feature type="compositionally biased region" description="Polar residues" evidence="1">
    <location>
        <begin position="124"/>
        <end position="140"/>
    </location>
</feature>
<feature type="region of interest" description="Disordered" evidence="1">
    <location>
        <begin position="120"/>
        <end position="140"/>
    </location>
</feature>
<comment type="caution">
    <text evidence="2">The sequence shown here is derived from an EMBL/GenBank/DDBJ whole genome shotgun (WGS) entry which is preliminary data.</text>
</comment>
<protein>
    <submittedName>
        <fullName evidence="2">Uncharacterized protein</fullName>
    </submittedName>
</protein>
<dbReference type="AlphaFoldDB" id="A0A6A3GVS9"/>
<evidence type="ECO:0000313" key="3">
    <source>
        <dbReference type="Proteomes" id="UP000460718"/>
    </source>
</evidence>
<organism evidence="2 3">
    <name type="scientific">Phytophthora fragariae</name>
    <dbReference type="NCBI Taxonomy" id="53985"/>
    <lineage>
        <taxon>Eukaryota</taxon>
        <taxon>Sar</taxon>
        <taxon>Stramenopiles</taxon>
        <taxon>Oomycota</taxon>
        <taxon>Peronosporomycetes</taxon>
        <taxon>Peronosporales</taxon>
        <taxon>Peronosporaceae</taxon>
        <taxon>Phytophthora</taxon>
    </lineage>
</organism>